<protein>
    <submittedName>
        <fullName evidence="1">Uncharacterized protein</fullName>
    </submittedName>
</protein>
<dbReference type="InterPro" id="IPR036375">
    <property type="entry name" value="Hemopexin-like_dom_sf"/>
</dbReference>
<accession>A0ABU3QU07</accession>
<comment type="caution">
    <text evidence="1">The sequence shown here is derived from an EMBL/GenBank/DDBJ whole genome shotgun (WGS) entry which is preliminary data.</text>
</comment>
<sequence>MTFLDTATHLQDKDGKQRSLLFLGSSCLELNWSDGIAFWGAIRQYNKGVTWNELQQWGFDKDIDAAADLTDVVGSPCTMLFKGDQCVVLKWDEGIDYHGKITGYKKHWADLPKGFDRDLDAVMQIEDQGGPCTMLFKKDQCVVLSWNHGIQFHDKITAYEGPWRDLPKPFSKSLDAVVRMANDEDGNQQSLLIKDSQCLVLNWENGFSYDGEVTGYSQAWANAYNRLTG</sequence>
<reference evidence="1 2" key="1">
    <citation type="submission" date="2023-09" db="EMBL/GenBank/DDBJ databases">
        <title>Streptomyces sp. nov.: A antagonism against Alternaria gaisen Producing Streptochlin, Isolated from Tamarix root soil.</title>
        <authorList>
            <person name="Chen Y."/>
        </authorList>
    </citation>
    <scope>NUCLEOTIDE SEQUENCE [LARGE SCALE GENOMIC DNA]</scope>
    <source>
        <strain evidence="1 2">TRM76323</strain>
    </source>
</reference>
<keyword evidence="2" id="KW-1185">Reference proteome</keyword>
<organism evidence="1 2">
    <name type="scientific">Streptomyces tamarix</name>
    <dbReference type="NCBI Taxonomy" id="3078565"/>
    <lineage>
        <taxon>Bacteria</taxon>
        <taxon>Bacillati</taxon>
        <taxon>Actinomycetota</taxon>
        <taxon>Actinomycetes</taxon>
        <taxon>Kitasatosporales</taxon>
        <taxon>Streptomycetaceae</taxon>
        <taxon>Streptomyces</taxon>
    </lineage>
</organism>
<evidence type="ECO:0000313" key="1">
    <source>
        <dbReference type="EMBL" id="MDT9686008.1"/>
    </source>
</evidence>
<dbReference type="RefSeq" id="WP_315881043.1">
    <property type="nucleotide sequence ID" value="NZ_JAWCTQ010000053.1"/>
</dbReference>
<proteinExistence type="predicted"/>
<dbReference type="SUPFAM" id="SSF50923">
    <property type="entry name" value="Hemopexin-like domain"/>
    <property type="match status" value="1"/>
</dbReference>
<dbReference type="Proteomes" id="UP001250181">
    <property type="component" value="Unassembled WGS sequence"/>
</dbReference>
<gene>
    <name evidence="1" type="ORF">RND61_28640</name>
</gene>
<dbReference type="Gene3D" id="2.110.10.10">
    <property type="entry name" value="Hemopexin-like domain"/>
    <property type="match status" value="1"/>
</dbReference>
<dbReference type="EMBL" id="JAWCTQ010000053">
    <property type="protein sequence ID" value="MDT9686008.1"/>
    <property type="molecule type" value="Genomic_DNA"/>
</dbReference>
<evidence type="ECO:0000313" key="2">
    <source>
        <dbReference type="Proteomes" id="UP001250181"/>
    </source>
</evidence>
<name>A0ABU3QU07_9ACTN</name>